<feature type="domain" description="SSD" evidence="7">
    <location>
        <begin position="183"/>
        <end position="328"/>
    </location>
</feature>
<dbReference type="Pfam" id="PF03176">
    <property type="entry name" value="MMPL"/>
    <property type="match status" value="2"/>
</dbReference>
<feature type="transmembrane region" description="Helical" evidence="6">
    <location>
        <begin position="530"/>
        <end position="549"/>
    </location>
</feature>
<reference evidence="8" key="1">
    <citation type="journal article" date="2022" name="bioRxiv">
        <title>Discovery and biosynthetic assessment of Streptomyces ortus sp nov. isolated from a deep-sea sponge.</title>
        <authorList>
            <person name="Williams S.E."/>
        </authorList>
    </citation>
    <scope>NUCLEOTIDE SEQUENCE</scope>
    <source>
        <strain evidence="8">A15ISP2-DRY2</strain>
    </source>
</reference>
<proteinExistence type="predicted"/>
<feature type="transmembrane region" description="Helical" evidence="6">
    <location>
        <begin position="561"/>
        <end position="582"/>
    </location>
</feature>
<keyword evidence="3 6" id="KW-0812">Transmembrane</keyword>
<feature type="transmembrane region" description="Helical" evidence="6">
    <location>
        <begin position="20"/>
        <end position="39"/>
    </location>
</feature>
<comment type="subcellular location">
    <subcellularLocation>
        <location evidence="1">Cell membrane</location>
        <topology evidence="1">Multi-pass membrane protein</topology>
    </subcellularLocation>
</comment>
<dbReference type="SUPFAM" id="SSF82866">
    <property type="entry name" value="Multidrug efflux transporter AcrB transmembrane domain"/>
    <property type="match status" value="2"/>
</dbReference>
<feature type="transmembrane region" description="Helical" evidence="6">
    <location>
        <begin position="179"/>
        <end position="197"/>
    </location>
</feature>
<dbReference type="InterPro" id="IPR004869">
    <property type="entry name" value="MMPL_dom"/>
</dbReference>
<feature type="transmembrane region" description="Helical" evidence="6">
    <location>
        <begin position="642"/>
        <end position="662"/>
    </location>
</feature>
<feature type="transmembrane region" description="Helical" evidence="6">
    <location>
        <begin position="374"/>
        <end position="392"/>
    </location>
</feature>
<feature type="transmembrane region" description="Helical" evidence="6">
    <location>
        <begin position="271"/>
        <end position="295"/>
    </location>
</feature>
<keyword evidence="5 6" id="KW-0472">Membrane</keyword>
<dbReference type="EMBL" id="JAIFZO010000002">
    <property type="protein sequence ID" value="MCX4233241.1"/>
    <property type="molecule type" value="Genomic_DNA"/>
</dbReference>
<dbReference type="Proteomes" id="UP001165590">
    <property type="component" value="Unassembled WGS sequence"/>
</dbReference>
<evidence type="ECO:0000256" key="4">
    <source>
        <dbReference type="ARBA" id="ARBA00022989"/>
    </source>
</evidence>
<evidence type="ECO:0000256" key="3">
    <source>
        <dbReference type="ARBA" id="ARBA00022692"/>
    </source>
</evidence>
<evidence type="ECO:0000256" key="1">
    <source>
        <dbReference type="ARBA" id="ARBA00004651"/>
    </source>
</evidence>
<sequence length="749" mass="77387">MASLLHRWGLITVDRRRLVVALWLLVVSVIAVLGVRFAGDFETGSTIPGSAAEKSLATMDEHFGASDQQTADIVFEASSGDSFQDRDQAEALQRSLAAVRSVPGVDSVSDPARTGAVSPDGRTALARVEFSVASDEEVPASVLEALEDTTAGSRAAGMEVTFGGDAFEEAKAPVSPMEAIGLLVALGVLVITFGSLLSAGMPLITALISVVTSMTGLIGFASVFSISSKAPSLALMLGLAVGIDYALFVVSRHRQELARGSSVRQAVARATATAGSAVTFAALTVIIALIGLAVADVPTLTSMGVSAAGAVAVAALTSLGLLPALLATAGERLRPGPGSRVARLMEQAERPGSEAEGKPPLGTRWVALVARRPWRALVVVTLALAALALPVTQLQLALTDHGSEPASTEVRQSYDKVSDAFGPGANGPLIVLVTDTERAALKETAGRAAAELRGVDGIARAMPVEYSPDGAAARIQVIPDTGPRDPRTADLVSGIEDAVEPLAEKSGSEVSVTGQTAVSIEVSEKLSASLLPFALVVVGLSVLLLMAAFRSIAIPVKATLGFLLSVAASLGVVVAVFQWGWLAGPLGIPTTGPVFSFVPIIVMAVLFGLAMDYEVFLVSAMREDYLRTRDPRAAIIGGARHSARVVTAAAVIMIAVFAGFLLSHDPAIMPIALGLTVGVLIDAFAVRMTLMVAVMSVLGHRAWRIPAWLDRWLPDLDVEGAALGETAHVREPAAVRTPEGAGVEEGSTA</sequence>
<evidence type="ECO:0000313" key="8">
    <source>
        <dbReference type="EMBL" id="MCX4233241.1"/>
    </source>
</evidence>
<evidence type="ECO:0000259" key="7">
    <source>
        <dbReference type="PROSITE" id="PS50156"/>
    </source>
</evidence>
<dbReference type="PANTHER" id="PTHR33406:SF13">
    <property type="entry name" value="MEMBRANE PROTEIN YDFJ"/>
    <property type="match status" value="1"/>
</dbReference>
<feature type="transmembrane region" description="Helical" evidence="6">
    <location>
        <begin position="594"/>
        <end position="621"/>
    </location>
</feature>
<feature type="transmembrane region" description="Helical" evidence="6">
    <location>
        <begin position="232"/>
        <end position="250"/>
    </location>
</feature>
<evidence type="ECO:0000256" key="2">
    <source>
        <dbReference type="ARBA" id="ARBA00022475"/>
    </source>
</evidence>
<feature type="transmembrane region" description="Helical" evidence="6">
    <location>
        <begin position="668"/>
        <end position="694"/>
    </location>
</feature>
<protein>
    <submittedName>
        <fullName evidence="8">MMPL family transporter</fullName>
    </submittedName>
</protein>
<evidence type="ECO:0000313" key="9">
    <source>
        <dbReference type="Proteomes" id="UP001165590"/>
    </source>
</evidence>
<keyword evidence="4 6" id="KW-1133">Transmembrane helix</keyword>
<dbReference type="RefSeq" id="WP_267026196.1">
    <property type="nucleotide sequence ID" value="NZ_JAIFZO010000002.1"/>
</dbReference>
<feature type="transmembrane region" description="Helical" evidence="6">
    <location>
        <begin position="307"/>
        <end position="330"/>
    </location>
</feature>
<name>A0ABT3V0W5_9ACTN</name>
<evidence type="ECO:0000256" key="5">
    <source>
        <dbReference type="ARBA" id="ARBA00023136"/>
    </source>
</evidence>
<keyword evidence="2" id="KW-1003">Cell membrane</keyword>
<feature type="transmembrane region" description="Helical" evidence="6">
    <location>
        <begin position="204"/>
        <end position="226"/>
    </location>
</feature>
<dbReference type="InterPro" id="IPR050545">
    <property type="entry name" value="Mycobact_MmpL"/>
</dbReference>
<comment type="caution">
    <text evidence="8">The sequence shown here is derived from an EMBL/GenBank/DDBJ whole genome shotgun (WGS) entry which is preliminary data.</text>
</comment>
<dbReference type="Gene3D" id="1.20.1640.10">
    <property type="entry name" value="Multidrug efflux transporter AcrB transmembrane domain"/>
    <property type="match status" value="2"/>
</dbReference>
<dbReference type="InterPro" id="IPR000731">
    <property type="entry name" value="SSD"/>
</dbReference>
<dbReference type="PROSITE" id="PS50156">
    <property type="entry name" value="SSD"/>
    <property type="match status" value="1"/>
</dbReference>
<evidence type="ECO:0000256" key="6">
    <source>
        <dbReference type="SAM" id="Phobius"/>
    </source>
</evidence>
<gene>
    <name evidence="8" type="ORF">K3769_10675</name>
</gene>
<dbReference type="PANTHER" id="PTHR33406">
    <property type="entry name" value="MEMBRANE PROTEIN MJ1562-RELATED"/>
    <property type="match status" value="1"/>
</dbReference>
<accession>A0ABT3V0W5</accession>
<organism evidence="8 9">
    <name type="scientific">Streptomyces ortus</name>
    <dbReference type="NCBI Taxonomy" id="2867268"/>
    <lineage>
        <taxon>Bacteria</taxon>
        <taxon>Bacillati</taxon>
        <taxon>Actinomycetota</taxon>
        <taxon>Actinomycetes</taxon>
        <taxon>Kitasatosporales</taxon>
        <taxon>Streptomycetaceae</taxon>
        <taxon>Streptomyces</taxon>
    </lineage>
</organism>
<keyword evidence="9" id="KW-1185">Reference proteome</keyword>